<evidence type="ECO:0000313" key="6">
    <source>
        <dbReference type="Proteomes" id="UP000241769"/>
    </source>
</evidence>
<dbReference type="OrthoDB" id="21373at2759"/>
<organism evidence="5 6">
    <name type="scientific">Planoprotostelium fungivorum</name>
    <dbReference type="NCBI Taxonomy" id="1890364"/>
    <lineage>
        <taxon>Eukaryota</taxon>
        <taxon>Amoebozoa</taxon>
        <taxon>Evosea</taxon>
        <taxon>Variosea</taxon>
        <taxon>Cavosteliida</taxon>
        <taxon>Cavosteliaceae</taxon>
        <taxon>Planoprotostelium</taxon>
    </lineage>
</organism>
<feature type="region of interest" description="Disordered" evidence="3">
    <location>
        <begin position="1"/>
        <end position="86"/>
    </location>
</feature>
<dbReference type="InParanoid" id="A0A2P6N1J3"/>
<dbReference type="InterPro" id="IPR014756">
    <property type="entry name" value="Ig_E-set"/>
</dbReference>
<feature type="repeat" description="RCC1" evidence="2">
    <location>
        <begin position="710"/>
        <end position="760"/>
    </location>
</feature>
<evidence type="ECO:0000259" key="4">
    <source>
        <dbReference type="PROSITE" id="PS50097"/>
    </source>
</evidence>
<dbReference type="EMBL" id="MDYQ01000254">
    <property type="protein sequence ID" value="PRP77780.1"/>
    <property type="molecule type" value="Genomic_DNA"/>
</dbReference>
<dbReference type="InterPro" id="IPR012479">
    <property type="entry name" value="SAP30BP"/>
</dbReference>
<proteinExistence type="predicted"/>
<dbReference type="PANTHER" id="PTHR22870:SF466">
    <property type="entry name" value="ANKYRIN REPEAT-CONTAINING PROTEIN"/>
    <property type="match status" value="1"/>
</dbReference>
<gene>
    <name evidence="5" type="ORF">PROFUN_07722</name>
</gene>
<evidence type="ECO:0000256" key="1">
    <source>
        <dbReference type="ARBA" id="ARBA00022737"/>
    </source>
</evidence>
<dbReference type="Pfam" id="PF07818">
    <property type="entry name" value="HCNGP"/>
    <property type="match status" value="1"/>
</dbReference>
<dbReference type="SUPFAM" id="SSF50985">
    <property type="entry name" value="RCC1/BLIP-II"/>
    <property type="match status" value="2"/>
</dbReference>
<dbReference type="Pfam" id="PF00415">
    <property type="entry name" value="RCC1"/>
    <property type="match status" value="1"/>
</dbReference>
<dbReference type="Gene3D" id="1.25.40.20">
    <property type="entry name" value="Ankyrin repeat-containing domain"/>
    <property type="match status" value="1"/>
</dbReference>
<dbReference type="InterPro" id="IPR036770">
    <property type="entry name" value="Ankyrin_rpt-contain_sf"/>
</dbReference>
<dbReference type="InterPro" id="IPR000210">
    <property type="entry name" value="BTB/POZ_dom"/>
</dbReference>
<dbReference type="SUPFAM" id="SSF48403">
    <property type="entry name" value="Ankyrin repeat"/>
    <property type="match status" value="1"/>
</dbReference>
<dbReference type="GO" id="GO:0006355">
    <property type="term" value="P:regulation of DNA-templated transcription"/>
    <property type="evidence" value="ECO:0007669"/>
    <property type="project" value="InterPro"/>
</dbReference>
<dbReference type="SMART" id="SM00225">
    <property type="entry name" value="BTB"/>
    <property type="match status" value="1"/>
</dbReference>
<name>A0A2P6N1J3_9EUKA</name>
<evidence type="ECO:0000256" key="3">
    <source>
        <dbReference type="SAM" id="MobiDB-lite"/>
    </source>
</evidence>
<dbReference type="PROSITE" id="PS50012">
    <property type="entry name" value="RCC1_3"/>
    <property type="match status" value="3"/>
</dbReference>
<dbReference type="Proteomes" id="UP000241769">
    <property type="component" value="Unassembled WGS sequence"/>
</dbReference>
<dbReference type="CDD" id="cd18186">
    <property type="entry name" value="BTB_POZ_ZBTB_KLHL-like"/>
    <property type="match status" value="1"/>
</dbReference>
<reference evidence="5 6" key="1">
    <citation type="journal article" date="2018" name="Genome Biol. Evol.">
        <title>Multiple Roots of Fruiting Body Formation in Amoebozoa.</title>
        <authorList>
            <person name="Hillmann F."/>
            <person name="Forbes G."/>
            <person name="Novohradska S."/>
            <person name="Ferling I."/>
            <person name="Riege K."/>
            <person name="Groth M."/>
            <person name="Westermann M."/>
            <person name="Marz M."/>
            <person name="Spaller T."/>
            <person name="Winckler T."/>
            <person name="Schaap P."/>
            <person name="Glockner G."/>
        </authorList>
    </citation>
    <scope>NUCLEOTIDE SEQUENCE [LARGE SCALE GENOMIC DNA]</scope>
    <source>
        <strain evidence="5 6">Jena</strain>
    </source>
</reference>
<sequence>MDLLSAYADSDTSPPPQDKSEDKPEVKPLGFLNAYAEDDSPTTENGATEIETHTVSRETTRIEITSEDPSRHHHEPVDSIPPSVLGETTEEHPVLTVTVENVPEEVMRDSQLNHKFPPLDSFLPPKTQEPCSQALLDKFINFHKHRAAGKSPLVSMQLSHTFKNPYIMERVITELKVEDRGTNYPPHLYTTTKRREDYYDAIAADQTAAAERAARNRTSISFTDGQNAKKGKWDGKTTENTFVAASDGTATAANPGESKKKRKKMEREKKSKAAEETEISSTERGEVVVEDILSHVYVTRCWIVCSLNQPEPIHINTPHNVNNIIMVNSPDTQADSNRVEPVKDQQKIVPLNTSTGVRYPFKANMIRVFPSFESISCQVIDNRDGSYAVAFSVDKAGDYTVHVSSWTNHLVWKFEISCQETTACAYRWGSGGAVGQIPDYKPVAMESLGSITIKKISSGTSHTVFISGGGAIFAYGQNDRGQLGHPVETFEVSKFTVVPNINRSGLEVSCGKTSTTLLLEGGDVCSFGDGKFGIKYVELLKRQRITSIAYAFGKHMGINVQGEVFTWGTNSDLPCKESKLAKLRVKQIAGCFKHALAVTVDGQLYTGTHDHFHKLTDWTRTLIKTTDRSEVKISQVAVSPNISSALDENGCVWTWDASNHFSSFFHKSYLGRARFSNAREPGMVTFPGNKTRICQLVTGNVHCAALDQKGRVYTWGDSVHGQLGLGDTIEKETPSHVTSIGQRVYYILAHGDETFAMMSPQSRLGEEMLLAWQSGDFADITFTSKEGKKLSAHNCPNLAQSFNEEREQEMNLDYSASVLTHLFTFVYGKSLGMKAYTEDYDQLCHLAVHVGCLELQRELRCNDTASTEGKTLTFKRLVNEKRFSDFKIVLNNSEGTYEFYAHRILLSRMQYFKVLFSSGMRESNEGKVIWRDMEHDTIECLLEWLYTDDLEILSADTALDLLQTVLTLSIIHRDQGHRVVSVLTREQAEEFGTDQRLKELCTSLARQSMDFETVSYVLQIAIHSNAAELQRSCLDMIKENLAHVEKTETYRTLPTEVKAMMYGTCQLVSQRWKKETGDWFDLERFQYLPLRRKFARCKEPEDLQCLRRLLQLPDVFIREEHLEEMRENSTGAPEQDDFIIDLLKSIEGAHPLILSRNYLNRLTPAYYYLSRDVLVFFGLTLVRRDQVELMRSLLNERIVQTSEETATEVVRCGSTQMFTLLAKQGNISHELFVAVKAAHHRDFLLQLVELQPHQKTNIAELFAAWKDPACFEILDKKYSGGWAFVADGLLEAEDLPDDMYRRLLEPDLIRNMYSSFVLCAAIRHHRLELIQRITPHTVMNAAHATDIICQYGAATLREILFTSMWDEDHILNRDFLPSLAEWGCEDIIEDHVKHDTSLSLLHNSLLHAVVICGRVDLLKIMIRERPFHSGYNNAALCEAVKRSNVEMVKLLLASGKIDRDVQREMMMEEANKAGNEEIIRLFKEPAGRQKNKSTRRSTFRMNRVD</sequence>
<dbReference type="InterPro" id="IPR000408">
    <property type="entry name" value="Reg_chr_condens"/>
</dbReference>
<feature type="domain" description="BTB" evidence="4">
    <location>
        <begin position="884"/>
        <end position="954"/>
    </location>
</feature>
<dbReference type="SUPFAM" id="SSF81296">
    <property type="entry name" value="E set domains"/>
    <property type="match status" value="1"/>
</dbReference>
<protein>
    <submittedName>
        <fullName evidence="5">Regulator of chromosome condensation (RCC1)-like protein</fullName>
    </submittedName>
</protein>
<comment type="caution">
    <text evidence="5">The sequence shown here is derived from an EMBL/GenBank/DDBJ whole genome shotgun (WGS) entry which is preliminary data.</text>
</comment>
<dbReference type="InterPro" id="IPR051210">
    <property type="entry name" value="Ub_ligase/GEF_domain"/>
</dbReference>
<dbReference type="PRINTS" id="PR00633">
    <property type="entry name" value="RCCNDNSATION"/>
</dbReference>
<dbReference type="PROSITE" id="PS00626">
    <property type="entry name" value="RCC1_2"/>
    <property type="match status" value="1"/>
</dbReference>
<dbReference type="PROSITE" id="PS50097">
    <property type="entry name" value="BTB"/>
    <property type="match status" value="1"/>
</dbReference>
<feature type="repeat" description="RCC1" evidence="2">
    <location>
        <begin position="470"/>
        <end position="521"/>
    </location>
</feature>
<feature type="compositionally biased region" description="Basic and acidic residues" evidence="3">
    <location>
        <begin position="50"/>
        <end position="61"/>
    </location>
</feature>
<keyword evidence="1" id="KW-0677">Repeat</keyword>
<accession>A0A2P6N1J3</accession>
<feature type="repeat" description="RCC1" evidence="2">
    <location>
        <begin position="423"/>
        <end position="469"/>
    </location>
</feature>
<feature type="compositionally biased region" description="Polar residues" evidence="3">
    <location>
        <begin position="238"/>
        <end position="252"/>
    </location>
</feature>
<keyword evidence="6" id="KW-1185">Reference proteome</keyword>
<dbReference type="Pfam" id="PF13540">
    <property type="entry name" value="RCC1_2"/>
    <property type="match status" value="1"/>
</dbReference>
<dbReference type="InterPro" id="IPR011333">
    <property type="entry name" value="SKP1/BTB/POZ_sf"/>
</dbReference>
<evidence type="ECO:0000313" key="5">
    <source>
        <dbReference type="EMBL" id="PRP77780.1"/>
    </source>
</evidence>
<dbReference type="PANTHER" id="PTHR22870">
    <property type="entry name" value="REGULATOR OF CHROMOSOME CONDENSATION"/>
    <property type="match status" value="1"/>
</dbReference>
<dbReference type="Gene3D" id="2.60.40.10">
    <property type="entry name" value="Immunoglobulins"/>
    <property type="match status" value="1"/>
</dbReference>
<evidence type="ECO:0000256" key="2">
    <source>
        <dbReference type="PROSITE-ProRule" id="PRU00235"/>
    </source>
</evidence>
<dbReference type="STRING" id="1890364.A0A2P6N1J3"/>
<dbReference type="Gene3D" id="2.130.10.30">
    <property type="entry name" value="Regulator of chromosome condensation 1/beta-lactamase-inhibitor protein II"/>
    <property type="match status" value="2"/>
</dbReference>
<dbReference type="InterPro" id="IPR009091">
    <property type="entry name" value="RCC1/BLIP-II"/>
</dbReference>
<feature type="region of interest" description="Disordered" evidence="3">
    <location>
        <begin position="1484"/>
        <end position="1505"/>
    </location>
</feature>
<feature type="compositionally biased region" description="Basic and acidic residues" evidence="3">
    <location>
        <begin position="265"/>
        <end position="283"/>
    </location>
</feature>
<dbReference type="InterPro" id="IPR013783">
    <property type="entry name" value="Ig-like_fold"/>
</dbReference>
<dbReference type="SUPFAM" id="SSF54695">
    <property type="entry name" value="POZ domain"/>
    <property type="match status" value="1"/>
</dbReference>
<feature type="region of interest" description="Disordered" evidence="3">
    <location>
        <begin position="221"/>
        <end position="283"/>
    </location>
</feature>
<feature type="compositionally biased region" description="Basic residues" evidence="3">
    <location>
        <begin position="1489"/>
        <end position="1498"/>
    </location>
</feature>
<dbReference type="Pfam" id="PF00651">
    <property type="entry name" value="BTB"/>
    <property type="match status" value="1"/>
</dbReference>
<dbReference type="Gene3D" id="3.30.710.10">
    <property type="entry name" value="Potassium Channel Kv1.1, Chain A"/>
    <property type="match status" value="1"/>
</dbReference>